<protein>
    <submittedName>
        <fullName evidence="2">Membrane protein YesL</fullName>
    </submittedName>
</protein>
<organism evidence="2 3">
    <name type="scientific">Evansella vedderi</name>
    <dbReference type="NCBI Taxonomy" id="38282"/>
    <lineage>
        <taxon>Bacteria</taxon>
        <taxon>Bacillati</taxon>
        <taxon>Bacillota</taxon>
        <taxon>Bacilli</taxon>
        <taxon>Bacillales</taxon>
        <taxon>Bacillaceae</taxon>
        <taxon>Evansella</taxon>
    </lineage>
</organism>
<proteinExistence type="predicted"/>
<keyword evidence="1" id="KW-0472">Membrane</keyword>
<gene>
    <name evidence="2" type="ORF">J2S74_004502</name>
</gene>
<reference evidence="2 3" key="1">
    <citation type="submission" date="2023-07" db="EMBL/GenBank/DDBJ databases">
        <title>Genomic Encyclopedia of Type Strains, Phase IV (KMG-IV): sequencing the most valuable type-strain genomes for metagenomic binning, comparative biology and taxonomic classification.</title>
        <authorList>
            <person name="Goeker M."/>
        </authorList>
    </citation>
    <scope>NUCLEOTIDE SEQUENCE [LARGE SCALE GENOMIC DNA]</scope>
    <source>
        <strain evidence="2 3">DSM 9768</strain>
    </source>
</reference>
<name>A0ABU0A0P9_9BACI</name>
<dbReference type="Proteomes" id="UP001230005">
    <property type="component" value="Unassembled WGS sequence"/>
</dbReference>
<dbReference type="EMBL" id="JAUSUG010000022">
    <property type="protein sequence ID" value="MDQ0257057.1"/>
    <property type="molecule type" value="Genomic_DNA"/>
</dbReference>
<comment type="caution">
    <text evidence="2">The sequence shown here is derived from an EMBL/GenBank/DDBJ whole genome shotgun (WGS) entry which is preliminary data.</text>
</comment>
<sequence>MFGTQWYIRLGNWGFNLLLLNILWVLFSCIGLIIVGIFPATAALFAVLRELIMEDADTPVFKLFWSKFKAEFIQSNILGYIVILVGVVLYVDLRVLHQLDSGLLQLTLASITVVIGFAYLLILLYIFPVFVHFNLKLWQYPKHALILAIGRPFHTITLFAGIAIIILIYLAVPALIFAIGMSLISFIMMKVASMSLPRKNIAF</sequence>
<dbReference type="Pfam" id="PF04854">
    <property type="entry name" value="DUF624"/>
    <property type="match status" value="1"/>
</dbReference>
<evidence type="ECO:0000256" key="1">
    <source>
        <dbReference type="SAM" id="Phobius"/>
    </source>
</evidence>
<feature type="transmembrane region" description="Helical" evidence="1">
    <location>
        <begin position="174"/>
        <end position="192"/>
    </location>
</feature>
<feature type="transmembrane region" description="Helical" evidence="1">
    <location>
        <begin position="22"/>
        <end position="48"/>
    </location>
</feature>
<keyword evidence="3" id="KW-1185">Reference proteome</keyword>
<keyword evidence="1" id="KW-1133">Transmembrane helix</keyword>
<feature type="transmembrane region" description="Helical" evidence="1">
    <location>
        <begin position="77"/>
        <end position="96"/>
    </location>
</feature>
<feature type="transmembrane region" description="Helical" evidence="1">
    <location>
        <begin position="108"/>
        <end position="133"/>
    </location>
</feature>
<dbReference type="RefSeq" id="WP_307330172.1">
    <property type="nucleotide sequence ID" value="NZ_JAUSUG010000022.1"/>
</dbReference>
<accession>A0ABU0A0P9</accession>
<evidence type="ECO:0000313" key="3">
    <source>
        <dbReference type="Proteomes" id="UP001230005"/>
    </source>
</evidence>
<evidence type="ECO:0000313" key="2">
    <source>
        <dbReference type="EMBL" id="MDQ0257057.1"/>
    </source>
</evidence>
<keyword evidence="1" id="KW-0812">Transmembrane</keyword>
<dbReference type="InterPro" id="IPR006938">
    <property type="entry name" value="DUF624"/>
</dbReference>